<dbReference type="GO" id="GO:0031369">
    <property type="term" value="F:translation initiation factor binding"/>
    <property type="evidence" value="ECO:0007669"/>
    <property type="project" value="TreeGrafter"/>
</dbReference>
<protein>
    <recommendedName>
        <fullName evidence="6">Eukaryotic translation initiation factor 2 subunit beta</fullName>
    </recommendedName>
</protein>
<dbReference type="SUPFAM" id="SSF100966">
    <property type="entry name" value="Translation initiation factor 2 beta, aIF2beta, N-terminal domain"/>
    <property type="match status" value="1"/>
</dbReference>
<comment type="function">
    <text evidence="4">Component of the eIF2 complex that functions in the early steps of protein synthesis by forming a ternary complex with GTP and initiator tRNA. This complex binds to a 40S ribosomal subunit, followed by mRNA binding to form a 43S pre-initiation complex (43S PIC). Junction of the 60S ribosomal subunit to form the 80S initiation complex is preceded by hydrolysis of the GTP bound to eIF2 and release of an eIF2-GDP binary complex. In order for eIF2 to recycle and catalyze another round of initiation, the GDP bound to eIF2 must exchange with GTP by way of a reaction catalyzed by eIF2B.</text>
</comment>
<evidence type="ECO:0000259" key="7">
    <source>
        <dbReference type="SMART" id="SM00653"/>
    </source>
</evidence>
<reference evidence="8" key="1">
    <citation type="submission" date="2020-06" db="EMBL/GenBank/DDBJ databases">
        <title>WGS assembly of Ceratodon purpureus strain R40.</title>
        <authorList>
            <person name="Carey S.B."/>
            <person name="Jenkins J."/>
            <person name="Shu S."/>
            <person name="Lovell J.T."/>
            <person name="Sreedasyam A."/>
            <person name="Maumus F."/>
            <person name="Tiley G.P."/>
            <person name="Fernandez-Pozo N."/>
            <person name="Barry K."/>
            <person name="Chen C."/>
            <person name="Wang M."/>
            <person name="Lipzen A."/>
            <person name="Daum C."/>
            <person name="Saski C.A."/>
            <person name="Payton A.C."/>
            <person name="Mcbreen J.C."/>
            <person name="Conrad R.E."/>
            <person name="Kollar L.M."/>
            <person name="Olsson S."/>
            <person name="Huttunen S."/>
            <person name="Landis J.B."/>
            <person name="Wickett N.J."/>
            <person name="Johnson M.G."/>
            <person name="Rensing S.A."/>
            <person name="Grimwood J."/>
            <person name="Schmutz J."/>
            <person name="Mcdaniel S.F."/>
        </authorList>
    </citation>
    <scope>NUCLEOTIDE SEQUENCE</scope>
    <source>
        <strain evidence="8">R40</strain>
    </source>
</reference>
<dbReference type="Gene3D" id="3.30.30.170">
    <property type="match status" value="1"/>
</dbReference>
<dbReference type="PANTHER" id="PTHR23001:SF3">
    <property type="entry name" value="EUKARYOTIC TRANSLATION INITIATION FACTOR 2 SUBUNIT 2"/>
    <property type="match status" value="1"/>
</dbReference>
<comment type="caution">
    <text evidence="8">The sequence shown here is derived from an EMBL/GenBank/DDBJ whole genome shotgun (WGS) entry which is preliminary data.</text>
</comment>
<dbReference type="Pfam" id="PF01873">
    <property type="entry name" value="eIF-5_eIF-2B"/>
    <property type="match status" value="1"/>
</dbReference>
<dbReference type="InterPro" id="IPR002735">
    <property type="entry name" value="Transl_init_fac_IF2/IF5_dom"/>
</dbReference>
<dbReference type="GO" id="GO:0003743">
    <property type="term" value="F:translation initiation factor activity"/>
    <property type="evidence" value="ECO:0007669"/>
    <property type="project" value="UniProtKB-KW"/>
</dbReference>
<dbReference type="InterPro" id="IPR016189">
    <property type="entry name" value="Transl_init_fac_IF2/IF5_N"/>
</dbReference>
<dbReference type="GO" id="GO:0005850">
    <property type="term" value="C:eukaryotic translation initiation factor 2 complex"/>
    <property type="evidence" value="ECO:0007669"/>
    <property type="project" value="TreeGrafter"/>
</dbReference>
<feature type="domain" description="Translation initiation factor IF2/IF5" evidence="7">
    <location>
        <begin position="1"/>
        <end position="105"/>
    </location>
</feature>
<dbReference type="SMART" id="SM00653">
    <property type="entry name" value="eIF2B_5"/>
    <property type="match status" value="1"/>
</dbReference>
<comment type="subunit">
    <text evidence="5">Eukaryotic translation initiation factor 2 eIF2 is a heterotrimeric complex composed of an alpha, a beta and a gamma subunit.</text>
</comment>
<dbReference type="InterPro" id="IPR016190">
    <property type="entry name" value="Transl_init_fac_IF2/IF5_Zn-bd"/>
</dbReference>
<keyword evidence="3" id="KW-0648">Protein biosynthesis</keyword>
<dbReference type="GO" id="GO:0003729">
    <property type="term" value="F:mRNA binding"/>
    <property type="evidence" value="ECO:0007669"/>
    <property type="project" value="TreeGrafter"/>
</dbReference>
<evidence type="ECO:0000256" key="1">
    <source>
        <dbReference type="ARBA" id="ARBA00010397"/>
    </source>
</evidence>
<evidence type="ECO:0000256" key="3">
    <source>
        <dbReference type="ARBA" id="ARBA00022917"/>
    </source>
</evidence>
<dbReference type="EMBL" id="CM026433">
    <property type="protein sequence ID" value="KAG0553743.1"/>
    <property type="molecule type" value="Genomic_DNA"/>
</dbReference>
<dbReference type="Proteomes" id="UP000822688">
    <property type="component" value="Chromosome 12"/>
</dbReference>
<dbReference type="InterPro" id="IPR045196">
    <property type="entry name" value="IF2/IF5"/>
</dbReference>
<keyword evidence="2" id="KW-0396">Initiation factor</keyword>
<dbReference type="PANTHER" id="PTHR23001">
    <property type="entry name" value="EUKARYOTIC TRANSLATION INITIATION FACTOR"/>
    <property type="match status" value="1"/>
</dbReference>
<evidence type="ECO:0000313" key="9">
    <source>
        <dbReference type="Proteomes" id="UP000822688"/>
    </source>
</evidence>
<accession>A0A8T0G3E9</accession>
<name>A0A8T0G3E9_CERPU</name>
<evidence type="ECO:0000256" key="5">
    <source>
        <dbReference type="ARBA" id="ARBA00063900"/>
    </source>
</evidence>
<comment type="similarity">
    <text evidence="1">Belongs to the eIF-2-beta/eIF-5 family.</text>
</comment>
<dbReference type="SUPFAM" id="SSF75689">
    <property type="entry name" value="Zinc-binding domain of translation initiation factor 2 beta"/>
    <property type="match status" value="1"/>
</dbReference>
<organism evidence="8 9">
    <name type="scientific">Ceratodon purpureus</name>
    <name type="common">Fire moss</name>
    <name type="synonym">Dicranum purpureum</name>
    <dbReference type="NCBI Taxonomy" id="3225"/>
    <lineage>
        <taxon>Eukaryota</taxon>
        <taxon>Viridiplantae</taxon>
        <taxon>Streptophyta</taxon>
        <taxon>Embryophyta</taxon>
        <taxon>Bryophyta</taxon>
        <taxon>Bryophytina</taxon>
        <taxon>Bryopsida</taxon>
        <taxon>Dicranidae</taxon>
        <taxon>Pseudoditrichales</taxon>
        <taxon>Ditrichaceae</taxon>
        <taxon>Ceratodon</taxon>
    </lineage>
</organism>
<sequence>METVLSQNRNKKSVFVNVMDLCNLTMHRQSEHVMTFLRTKLGSRRSLDGQQRLVFKGQFAPKVFQGILRRYVNEYVVCNGCKSPYTILSKKGRLFFLQCEQRGCSRPVAPIIAGAVARVGRRKATT</sequence>
<proteinExistence type="inferred from homology"/>
<gene>
    <name evidence="8" type="ORF">KC19_12G035800</name>
</gene>
<dbReference type="FunFam" id="3.30.30.170:FF:000001">
    <property type="entry name" value="Eukaryotic translation initiation factor 2 subunit"/>
    <property type="match status" value="1"/>
</dbReference>
<evidence type="ECO:0000256" key="2">
    <source>
        <dbReference type="ARBA" id="ARBA00022540"/>
    </source>
</evidence>
<evidence type="ECO:0000313" key="8">
    <source>
        <dbReference type="EMBL" id="KAG0553743.1"/>
    </source>
</evidence>
<keyword evidence="9" id="KW-1185">Reference proteome</keyword>
<dbReference type="GO" id="GO:0001731">
    <property type="term" value="P:formation of translation preinitiation complex"/>
    <property type="evidence" value="ECO:0007669"/>
    <property type="project" value="TreeGrafter"/>
</dbReference>
<evidence type="ECO:0000256" key="4">
    <source>
        <dbReference type="ARBA" id="ARBA00054872"/>
    </source>
</evidence>
<dbReference type="AlphaFoldDB" id="A0A8T0G3E9"/>
<evidence type="ECO:0000256" key="6">
    <source>
        <dbReference type="ARBA" id="ARBA00073542"/>
    </source>
</evidence>